<dbReference type="InterPro" id="IPR029063">
    <property type="entry name" value="SAM-dependent_MTases_sf"/>
</dbReference>
<keyword evidence="4" id="KW-1185">Reference proteome</keyword>
<evidence type="ECO:0000313" key="4">
    <source>
        <dbReference type="Proteomes" id="UP000198104"/>
    </source>
</evidence>
<organism evidence="3 4">
    <name type="scientific">Polynucleobacter aenigmaticus</name>
    <dbReference type="NCBI Taxonomy" id="1743164"/>
    <lineage>
        <taxon>Bacteria</taxon>
        <taxon>Pseudomonadati</taxon>
        <taxon>Pseudomonadota</taxon>
        <taxon>Betaproteobacteria</taxon>
        <taxon>Burkholderiales</taxon>
        <taxon>Burkholderiaceae</taxon>
        <taxon>Polynucleobacter</taxon>
    </lineage>
</organism>
<gene>
    <name evidence="3" type="ORF">CBI30_01065</name>
</gene>
<dbReference type="AlphaFoldDB" id="A0A254Q0R5"/>
<dbReference type="NCBIfam" id="TIGR00095">
    <property type="entry name" value="16S rRNA (guanine(966)-N(2))-methyltransferase RsmD"/>
    <property type="match status" value="1"/>
</dbReference>
<evidence type="ECO:0000256" key="2">
    <source>
        <dbReference type="ARBA" id="ARBA00022679"/>
    </source>
</evidence>
<comment type="caution">
    <text evidence="3">The sequence shown here is derived from an EMBL/GenBank/DDBJ whole genome shotgun (WGS) entry which is preliminary data.</text>
</comment>
<dbReference type="InterPro" id="IPR004398">
    <property type="entry name" value="RNA_MeTrfase_RsmD"/>
</dbReference>
<accession>A0A254Q0R5</accession>
<sequence>MWFWGLKINKLAKSAHLGKPGKRSDPPKKIRIIGGVWRSRLLNVLDLPGLRPSTDRVRETLFNWLGQDLTDLNCLDLFAGTGALGFEAASRHANAVILLEKDKKAHANLLTNFAALQSSPAPGVIQILHRDSLEFLKQQADHSSNLIFIDPPFQEEGLLNQALAEAARVCDDSAGGGIYVEFPASRSRDQIEALMPNWHCGKYLEAGQVKACLFRSRRD</sequence>
<reference evidence="3 4" key="1">
    <citation type="submission" date="2017-05" db="EMBL/GenBank/DDBJ databases">
        <title>Polynucleobacter sp. MWH-K35W1 isolated from the permanently anoxic monimolimnion of a meromictic lake.</title>
        <authorList>
            <person name="Hahn M.W."/>
        </authorList>
    </citation>
    <scope>NUCLEOTIDE SEQUENCE [LARGE SCALE GENOMIC DNA]</scope>
    <source>
        <strain evidence="3 4">MWH-K35W1</strain>
    </source>
</reference>
<dbReference type="Proteomes" id="UP000198104">
    <property type="component" value="Unassembled WGS sequence"/>
</dbReference>
<protein>
    <submittedName>
        <fullName evidence="3">16S rRNA (Guanine(966)-N(2))-methyltransferase RsmD</fullName>
    </submittedName>
</protein>
<dbReference type="GO" id="GO:0031167">
    <property type="term" value="P:rRNA methylation"/>
    <property type="evidence" value="ECO:0007669"/>
    <property type="project" value="InterPro"/>
</dbReference>
<dbReference type="OrthoDB" id="9803017at2"/>
<dbReference type="GO" id="GO:0008168">
    <property type="term" value="F:methyltransferase activity"/>
    <property type="evidence" value="ECO:0007669"/>
    <property type="project" value="UniProtKB-KW"/>
</dbReference>
<dbReference type="SUPFAM" id="SSF53335">
    <property type="entry name" value="S-adenosyl-L-methionine-dependent methyltransferases"/>
    <property type="match status" value="1"/>
</dbReference>
<dbReference type="Pfam" id="PF03602">
    <property type="entry name" value="Cons_hypoth95"/>
    <property type="match status" value="1"/>
</dbReference>
<keyword evidence="2 3" id="KW-0808">Transferase</keyword>
<dbReference type="EMBL" id="NGUO01000002">
    <property type="protein sequence ID" value="OWS72393.1"/>
    <property type="molecule type" value="Genomic_DNA"/>
</dbReference>
<dbReference type="CDD" id="cd02440">
    <property type="entry name" value="AdoMet_MTases"/>
    <property type="match status" value="1"/>
</dbReference>
<proteinExistence type="predicted"/>
<dbReference type="InterPro" id="IPR002052">
    <property type="entry name" value="DNA_methylase_N6_adenine_CS"/>
</dbReference>
<dbReference type="RefSeq" id="WP_088526493.1">
    <property type="nucleotide sequence ID" value="NZ_NGUO01000002.1"/>
</dbReference>
<dbReference type="PANTHER" id="PTHR43542:SF1">
    <property type="entry name" value="METHYLTRANSFERASE"/>
    <property type="match status" value="1"/>
</dbReference>
<name>A0A254Q0R5_9BURK</name>
<evidence type="ECO:0000256" key="1">
    <source>
        <dbReference type="ARBA" id="ARBA00022603"/>
    </source>
</evidence>
<dbReference type="PANTHER" id="PTHR43542">
    <property type="entry name" value="METHYLTRANSFERASE"/>
    <property type="match status" value="1"/>
</dbReference>
<evidence type="ECO:0000313" key="3">
    <source>
        <dbReference type="EMBL" id="OWS72393.1"/>
    </source>
</evidence>
<dbReference type="GO" id="GO:0003676">
    <property type="term" value="F:nucleic acid binding"/>
    <property type="evidence" value="ECO:0007669"/>
    <property type="project" value="InterPro"/>
</dbReference>
<dbReference type="Gene3D" id="3.40.50.150">
    <property type="entry name" value="Vaccinia Virus protein VP39"/>
    <property type="match status" value="1"/>
</dbReference>
<keyword evidence="1 3" id="KW-0489">Methyltransferase</keyword>
<dbReference type="PROSITE" id="PS00092">
    <property type="entry name" value="N6_MTASE"/>
    <property type="match status" value="1"/>
</dbReference>